<keyword evidence="3" id="KW-0255">Endonuclease</keyword>
<evidence type="ECO:0000256" key="6">
    <source>
        <dbReference type="ARBA" id="ARBA00022908"/>
    </source>
</evidence>
<evidence type="ECO:0000256" key="7">
    <source>
        <dbReference type="ARBA" id="ARBA00022918"/>
    </source>
</evidence>
<organism evidence="11 12">
    <name type="scientific">Cymbomonas tetramitiformis</name>
    <dbReference type="NCBI Taxonomy" id="36881"/>
    <lineage>
        <taxon>Eukaryota</taxon>
        <taxon>Viridiplantae</taxon>
        <taxon>Chlorophyta</taxon>
        <taxon>Pyramimonadophyceae</taxon>
        <taxon>Pyramimonadales</taxon>
        <taxon>Pyramimonadaceae</taxon>
        <taxon>Cymbomonas</taxon>
    </lineage>
</organism>
<evidence type="ECO:0000256" key="8">
    <source>
        <dbReference type="ARBA" id="ARBA00022932"/>
    </source>
</evidence>
<dbReference type="InterPro" id="IPR039537">
    <property type="entry name" value="Retrotran_Ty1/copia-like"/>
</dbReference>
<keyword evidence="8" id="KW-0548">Nucleotidyltransferase</keyword>
<gene>
    <name evidence="11" type="ORF">CYMTET_40804</name>
</gene>
<keyword evidence="7" id="KW-0695">RNA-directed DNA polymerase</keyword>
<dbReference type="GO" id="GO:0006310">
    <property type="term" value="P:DNA recombination"/>
    <property type="evidence" value="ECO:0007669"/>
    <property type="project" value="UniProtKB-KW"/>
</dbReference>
<keyword evidence="12" id="KW-1185">Reference proteome</keyword>
<evidence type="ECO:0000256" key="9">
    <source>
        <dbReference type="ARBA" id="ARBA00023172"/>
    </source>
</evidence>
<dbReference type="InterPro" id="IPR036397">
    <property type="entry name" value="RNaseH_sf"/>
</dbReference>
<dbReference type="GO" id="GO:0004519">
    <property type="term" value="F:endonuclease activity"/>
    <property type="evidence" value="ECO:0007669"/>
    <property type="project" value="UniProtKB-KW"/>
</dbReference>
<keyword evidence="6" id="KW-0229">DNA integration</keyword>
<name>A0AAE0F3A0_9CHLO</name>
<dbReference type="SUPFAM" id="SSF53098">
    <property type="entry name" value="Ribonuclease H-like"/>
    <property type="match status" value="1"/>
</dbReference>
<dbReference type="GO" id="GO:0003676">
    <property type="term" value="F:nucleic acid binding"/>
    <property type="evidence" value="ECO:0007669"/>
    <property type="project" value="InterPro"/>
</dbReference>
<dbReference type="EMBL" id="LGRX02027133">
    <property type="protein sequence ID" value="KAK3249787.1"/>
    <property type="molecule type" value="Genomic_DNA"/>
</dbReference>
<keyword evidence="8" id="KW-0808">Transferase</keyword>
<dbReference type="PANTHER" id="PTHR42648">
    <property type="entry name" value="TRANSPOSASE, PUTATIVE-RELATED"/>
    <property type="match status" value="1"/>
</dbReference>
<dbReference type="GO" id="GO:0016787">
    <property type="term" value="F:hydrolase activity"/>
    <property type="evidence" value="ECO:0007669"/>
    <property type="project" value="UniProtKB-KW"/>
</dbReference>
<dbReference type="GO" id="GO:0046872">
    <property type="term" value="F:metal ion binding"/>
    <property type="evidence" value="ECO:0007669"/>
    <property type="project" value="UniProtKB-KW"/>
</dbReference>
<comment type="caution">
    <text evidence="11">The sequence shown here is derived from an EMBL/GenBank/DDBJ whole genome shotgun (WGS) entry which is preliminary data.</text>
</comment>
<dbReference type="PANTHER" id="PTHR42648:SF11">
    <property type="entry name" value="TRANSPOSON TY4-P GAG-POL POLYPROTEIN"/>
    <property type="match status" value="1"/>
</dbReference>
<evidence type="ECO:0000259" key="10">
    <source>
        <dbReference type="PROSITE" id="PS50994"/>
    </source>
</evidence>
<dbReference type="InterPro" id="IPR001584">
    <property type="entry name" value="Integrase_cat-core"/>
</dbReference>
<dbReference type="GO" id="GO:0015074">
    <property type="term" value="P:DNA integration"/>
    <property type="evidence" value="ECO:0007669"/>
    <property type="project" value="UniProtKB-KW"/>
</dbReference>
<dbReference type="GO" id="GO:0003964">
    <property type="term" value="F:RNA-directed DNA polymerase activity"/>
    <property type="evidence" value="ECO:0007669"/>
    <property type="project" value="UniProtKB-KW"/>
</dbReference>
<dbReference type="GO" id="GO:0003887">
    <property type="term" value="F:DNA-directed DNA polymerase activity"/>
    <property type="evidence" value="ECO:0007669"/>
    <property type="project" value="UniProtKB-KW"/>
</dbReference>
<keyword evidence="4" id="KW-0378">Hydrolase</keyword>
<sequence>MAGKMTDEEIWEAEEHDEASVAASTVEVVQQRVLHYDSMATRNVINDLCFFEGGTVRAEEAVNFKVMAGEVTASKGAGVKKVFRDVVNWKFADFQRWNAEKGPFAVDMEHTKFLLVLPHRPNADWWGLTKKLEELETYSKGTVIFSASKDQCYRVDEVTESEPGRVRTQGTPWPVTVFYLDQFTVGRVDAKVLAHLRLGHICDRYILVMDMQGVDFGVSSEELHASEVTQCSEQCMSCQVSKYLIALQAYRDVVRTTGRAILGGDLDVEEIVYDLDLLVLQSDNDSTIIAVQTAEYCKQRVILQRTTAPYLQENNARVESYNRLLQAKARAMLMTAGLPASMWPLAFRHAVYLLNRLVKAELGMRSTMDVLNQKVDLSTLRIFGYLVI</sequence>
<evidence type="ECO:0000256" key="4">
    <source>
        <dbReference type="ARBA" id="ARBA00022801"/>
    </source>
</evidence>
<evidence type="ECO:0000256" key="3">
    <source>
        <dbReference type="ARBA" id="ARBA00022759"/>
    </source>
</evidence>
<keyword evidence="5" id="KW-0460">Magnesium</keyword>
<dbReference type="AlphaFoldDB" id="A0AAE0F3A0"/>
<reference evidence="11 12" key="1">
    <citation type="journal article" date="2015" name="Genome Biol. Evol.">
        <title>Comparative Genomics of a Bacterivorous Green Alga Reveals Evolutionary Causalities and Consequences of Phago-Mixotrophic Mode of Nutrition.</title>
        <authorList>
            <person name="Burns J.A."/>
            <person name="Paasch A."/>
            <person name="Narechania A."/>
            <person name="Kim E."/>
        </authorList>
    </citation>
    <scope>NUCLEOTIDE SEQUENCE [LARGE SCALE GENOMIC DNA]</scope>
    <source>
        <strain evidence="11 12">PLY_AMNH</strain>
    </source>
</reference>
<protein>
    <recommendedName>
        <fullName evidence="10">Integrase catalytic domain-containing protein</fullName>
    </recommendedName>
</protein>
<dbReference type="InterPro" id="IPR012337">
    <property type="entry name" value="RNaseH-like_sf"/>
</dbReference>
<keyword evidence="8" id="KW-0239">DNA-directed DNA polymerase</keyword>
<evidence type="ECO:0000256" key="2">
    <source>
        <dbReference type="ARBA" id="ARBA00022723"/>
    </source>
</evidence>
<keyword evidence="2" id="KW-0479">Metal-binding</keyword>
<dbReference type="PROSITE" id="PS50994">
    <property type="entry name" value="INTEGRASE"/>
    <property type="match status" value="1"/>
</dbReference>
<keyword evidence="9" id="KW-0233">DNA recombination</keyword>
<accession>A0AAE0F3A0</accession>
<keyword evidence="1" id="KW-0540">Nuclease</keyword>
<evidence type="ECO:0000313" key="11">
    <source>
        <dbReference type="EMBL" id="KAK3249787.1"/>
    </source>
</evidence>
<evidence type="ECO:0000313" key="12">
    <source>
        <dbReference type="Proteomes" id="UP001190700"/>
    </source>
</evidence>
<dbReference type="Proteomes" id="UP001190700">
    <property type="component" value="Unassembled WGS sequence"/>
</dbReference>
<evidence type="ECO:0000256" key="5">
    <source>
        <dbReference type="ARBA" id="ARBA00022842"/>
    </source>
</evidence>
<dbReference type="Gene3D" id="3.30.420.10">
    <property type="entry name" value="Ribonuclease H-like superfamily/Ribonuclease H"/>
    <property type="match status" value="1"/>
</dbReference>
<evidence type="ECO:0000256" key="1">
    <source>
        <dbReference type="ARBA" id="ARBA00022722"/>
    </source>
</evidence>
<proteinExistence type="predicted"/>
<feature type="domain" description="Integrase catalytic" evidence="10">
    <location>
        <begin position="279"/>
        <end position="375"/>
    </location>
</feature>